<dbReference type="GO" id="GO:0022857">
    <property type="term" value="F:transmembrane transporter activity"/>
    <property type="evidence" value="ECO:0007669"/>
    <property type="project" value="TreeGrafter"/>
</dbReference>
<dbReference type="STRING" id="1348253.LK09_04675"/>
<dbReference type="InterPro" id="IPR027417">
    <property type="entry name" value="P-loop_NTPase"/>
</dbReference>
<evidence type="ECO:0000313" key="4">
    <source>
        <dbReference type="EMBL" id="KHK98323.1"/>
    </source>
</evidence>
<reference evidence="4 5" key="1">
    <citation type="submission" date="2014-11" db="EMBL/GenBank/DDBJ databases">
        <title>Genome sequence of Microbacterium mangrovi MUSC 115(T).</title>
        <authorList>
            <person name="Lee L.-H."/>
        </authorList>
    </citation>
    <scope>NUCLEOTIDE SEQUENCE [LARGE SCALE GENOMIC DNA]</scope>
    <source>
        <strain evidence="4 5">MUSC 115</strain>
    </source>
</reference>
<dbReference type="PROSITE" id="PS00211">
    <property type="entry name" value="ABC_TRANSPORTER_1"/>
    <property type="match status" value="1"/>
</dbReference>
<gene>
    <name evidence="4" type="ORF">LK09_04675</name>
</gene>
<evidence type="ECO:0000256" key="2">
    <source>
        <dbReference type="ARBA" id="ARBA00022840"/>
    </source>
</evidence>
<keyword evidence="5" id="KW-1185">Reference proteome</keyword>
<organism evidence="4 5">
    <name type="scientific">Microbacterium mangrovi</name>
    <dbReference type="NCBI Taxonomy" id="1348253"/>
    <lineage>
        <taxon>Bacteria</taxon>
        <taxon>Bacillati</taxon>
        <taxon>Actinomycetota</taxon>
        <taxon>Actinomycetes</taxon>
        <taxon>Micrococcales</taxon>
        <taxon>Microbacteriaceae</taxon>
        <taxon>Microbacterium</taxon>
    </lineage>
</organism>
<keyword evidence="1" id="KW-0547">Nucleotide-binding</keyword>
<dbReference type="GO" id="GO:0005524">
    <property type="term" value="F:ATP binding"/>
    <property type="evidence" value="ECO:0007669"/>
    <property type="project" value="UniProtKB-KW"/>
</dbReference>
<sequence>MVRTAAADVAIRCTDLSIAQTSAGRSQRVVDGVSFELADGAALAVMGPVGSGKSTLAATLAGVEQAAAVAGGEAMVAGVRVGQSARLRRRLTFATGYVGQTSGAELPPRLTVAEIVADPLLSRQRRVNRRAVSLRVAGLLDELGLALGVADRMPYELSAGMRQRVALARALMLDPRVLIADEPLAGVDVTARPLVCEALARRRAAGLACLVVTSEHDVIARLDADVLVLHDGHAVAFGHGTDHLVWSPSADRAVIAS</sequence>
<dbReference type="GO" id="GO:0005886">
    <property type="term" value="C:plasma membrane"/>
    <property type="evidence" value="ECO:0007669"/>
    <property type="project" value="TreeGrafter"/>
</dbReference>
<dbReference type="RefSeq" id="WP_039396626.1">
    <property type="nucleotide sequence ID" value="NZ_JTDK01000006.1"/>
</dbReference>
<dbReference type="PANTHER" id="PTHR24220">
    <property type="entry name" value="IMPORT ATP-BINDING PROTEIN"/>
    <property type="match status" value="1"/>
</dbReference>
<dbReference type="Gene3D" id="3.40.50.300">
    <property type="entry name" value="P-loop containing nucleotide triphosphate hydrolases"/>
    <property type="match status" value="1"/>
</dbReference>
<dbReference type="InterPro" id="IPR017871">
    <property type="entry name" value="ABC_transporter-like_CS"/>
</dbReference>
<evidence type="ECO:0000313" key="5">
    <source>
        <dbReference type="Proteomes" id="UP000031030"/>
    </source>
</evidence>
<evidence type="ECO:0000259" key="3">
    <source>
        <dbReference type="PROSITE" id="PS50893"/>
    </source>
</evidence>
<dbReference type="SMART" id="SM00382">
    <property type="entry name" value="AAA"/>
    <property type="match status" value="1"/>
</dbReference>
<dbReference type="InterPro" id="IPR015854">
    <property type="entry name" value="ABC_transpr_LolD-like"/>
</dbReference>
<evidence type="ECO:0000256" key="1">
    <source>
        <dbReference type="ARBA" id="ARBA00022741"/>
    </source>
</evidence>
<dbReference type="Pfam" id="PF00005">
    <property type="entry name" value="ABC_tran"/>
    <property type="match status" value="1"/>
</dbReference>
<proteinExistence type="predicted"/>
<dbReference type="InterPro" id="IPR003593">
    <property type="entry name" value="AAA+_ATPase"/>
</dbReference>
<dbReference type="SUPFAM" id="SSF52540">
    <property type="entry name" value="P-loop containing nucleoside triphosphate hydrolases"/>
    <property type="match status" value="1"/>
</dbReference>
<keyword evidence="2" id="KW-0067">ATP-binding</keyword>
<comment type="caution">
    <text evidence="4">The sequence shown here is derived from an EMBL/GenBank/DDBJ whole genome shotgun (WGS) entry which is preliminary data.</text>
</comment>
<dbReference type="AlphaFoldDB" id="A0A0B2A9D3"/>
<dbReference type="InterPro" id="IPR003439">
    <property type="entry name" value="ABC_transporter-like_ATP-bd"/>
</dbReference>
<name>A0A0B2A9D3_9MICO</name>
<dbReference type="PROSITE" id="PS50893">
    <property type="entry name" value="ABC_TRANSPORTER_2"/>
    <property type="match status" value="1"/>
</dbReference>
<accession>A0A0B2A9D3</accession>
<feature type="domain" description="ABC transporter" evidence="3">
    <location>
        <begin position="11"/>
        <end position="256"/>
    </location>
</feature>
<dbReference type="GO" id="GO:0016887">
    <property type="term" value="F:ATP hydrolysis activity"/>
    <property type="evidence" value="ECO:0007669"/>
    <property type="project" value="InterPro"/>
</dbReference>
<dbReference type="EMBL" id="JTDK01000006">
    <property type="protein sequence ID" value="KHK98323.1"/>
    <property type="molecule type" value="Genomic_DNA"/>
</dbReference>
<dbReference type="Proteomes" id="UP000031030">
    <property type="component" value="Unassembled WGS sequence"/>
</dbReference>
<dbReference type="OrthoDB" id="5113678at2"/>
<protein>
    <submittedName>
        <fullName evidence="4">Peptide ABC transporter ATPase</fullName>
    </submittedName>
</protein>